<evidence type="ECO:0000256" key="5">
    <source>
        <dbReference type="ARBA" id="ARBA00022833"/>
    </source>
</evidence>
<evidence type="ECO:0000259" key="9">
    <source>
        <dbReference type="Pfam" id="PF01435"/>
    </source>
</evidence>
<feature type="transmembrane region" description="Helical" evidence="8">
    <location>
        <begin position="144"/>
        <end position="164"/>
    </location>
</feature>
<evidence type="ECO:0000256" key="8">
    <source>
        <dbReference type="SAM" id="Phobius"/>
    </source>
</evidence>
<dbReference type="InterPro" id="IPR051156">
    <property type="entry name" value="Mito/Outer_Membr_Metalloprot"/>
</dbReference>
<dbReference type="GeneID" id="10529022"/>
<evidence type="ECO:0000256" key="1">
    <source>
        <dbReference type="ARBA" id="ARBA00001947"/>
    </source>
</evidence>
<dbReference type="GO" id="GO:0005743">
    <property type="term" value="C:mitochondrial inner membrane"/>
    <property type="evidence" value="ECO:0000318"/>
    <property type="project" value="GO_Central"/>
</dbReference>
<dbReference type="VEuPathDB" id="FungiDB:PGTG_17133"/>
<accession>E3L401</accession>
<dbReference type="PANTHER" id="PTHR22726">
    <property type="entry name" value="METALLOENDOPEPTIDASE OMA1"/>
    <property type="match status" value="1"/>
</dbReference>
<dbReference type="Gene3D" id="3.30.2010.10">
    <property type="entry name" value="Metalloproteases ('zincins'), catalytic domain"/>
    <property type="match status" value="1"/>
</dbReference>
<dbReference type="GO" id="GO:0034982">
    <property type="term" value="P:mitochondrial protein processing"/>
    <property type="evidence" value="ECO:0000318"/>
    <property type="project" value="GO_Central"/>
</dbReference>
<reference evidence="11" key="2">
    <citation type="journal article" date="2011" name="Proc. Natl. Acad. Sci. U.S.A.">
        <title>Obligate biotrophy features unraveled by the genomic analysis of rust fungi.</title>
        <authorList>
            <person name="Duplessis S."/>
            <person name="Cuomo C.A."/>
            <person name="Lin Y.-C."/>
            <person name="Aerts A."/>
            <person name="Tisserant E."/>
            <person name="Veneault-Fourrey C."/>
            <person name="Joly D.L."/>
            <person name="Hacquard S."/>
            <person name="Amselem J."/>
            <person name="Cantarel B.L."/>
            <person name="Chiu R."/>
            <person name="Coutinho P.M."/>
            <person name="Feau N."/>
            <person name="Field M."/>
            <person name="Frey P."/>
            <person name="Gelhaye E."/>
            <person name="Goldberg J."/>
            <person name="Grabherr M.G."/>
            <person name="Kodira C.D."/>
            <person name="Kohler A."/>
            <person name="Kuees U."/>
            <person name="Lindquist E.A."/>
            <person name="Lucas S.M."/>
            <person name="Mago R."/>
            <person name="Mauceli E."/>
            <person name="Morin E."/>
            <person name="Murat C."/>
            <person name="Pangilinan J.L."/>
            <person name="Park R."/>
            <person name="Pearson M."/>
            <person name="Quesneville H."/>
            <person name="Rouhier N."/>
            <person name="Sakthikumar S."/>
            <person name="Salamov A.A."/>
            <person name="Schmutz J."/>
            <person name="Selles B."/>
            <person name="Shapiro H."/>
            <person name="Tanguay P."/>
            <person name="Tuskan G.A."/>
            <person name="Henrissat B."/>
            <person name="Van de Peer Y."/>
            <person name="Rouze P."/>
            <person name="Ellis J.G."/>
            <person name="Dodds P.N."/>
            <person name="Schein J.E."/>
            <person name="Zhong S."/>
            <person name="Hamelin R.C."/>
            <person name="Grigoriev I.V."/>
            <person name="Szabo L.J."/>
            <person name="Martin F."/>
        </authorList>
    </citation>
    <scope>NUCLEOTIDE SEQUENCE [LARGE SCALE GENOMIC DNA]</scope>
    <source>
        <strain evidence="11">CRL 75-36-700-3 / race SCCL</strain>
    </source>
</reference>
<evidence type="ECO:0000256" key="6">
    <source>
        <dbReference type="ARBA" id="ARBA00023049"/>
    </source>
</evidence>
<keyword evidence="4" id="KW-0378">Hydrolase</keyword>
<dbReference type="GO" id="GO:0004222">
    <property type="term" value="F:metalloendopeptidase activity"/>
    <property type="evidence" value="ECO:0000318"/>
    <property type="project" value="GO_Central"/>
</dbReference>
<dbReference type="RefSeq" id="XP_003335695.2">
    <property type="nucleotide sequence ID" value="XM_003335647.2"/>
</dbReference>
<dbReference type="AlphaFoldDB" id="E3L401"/>
<dbReference type="Proteomes" id="UP000008783">
    <property type="component" value="Unassembled WGS sequence"/>
</dbReference>
<dbReference type="STRING" id="418459.E3L401"/>
<evidence type="ECO:0000256" key="7">
    <source>
        <dbReference type="SAM" id="MobiDB-lite"/>
    </source>
</evidence>
<evidence type="ECO:0000313" key="11">
    <source>
        <dbReference type="Proteomes" id="UP000008783"/>
    </source>
</evidence>
<feature type="region of interest" description="Disordered" evidence="7">
    <location>
        <begin position="1"/>
        <end position="73"/>
    </location>
</feature>
<dbReference type="FunCoup" id="E3L401">
    <property type="interactions" value="109"/>
</dbReference>
<keyword evidence="8" id="KW-1133">Transmembrane helix</keyword>
<evidence type="ECO:0000256" key="4">
    <source>
        <dbReference type="ARBA" id="ARBA00022801"/>
    </source>
</evidence>
<dbReference type="KEGG" id="pgr:PGTG_17133"/>
<keyword evidence="8" id="KW-0812">Transmembrane</keyword>
<dbReference type="GO" id="GO:0006515">
    <property type="term" value="P:protein quality control for misfolded or incompletely synthesized proteins"/>
    <property type="evidence" value="ECO:0000318"/>
    <property type="project" value="GO_Central"/>
</dbReference>
<reference key="1">
    <citation type="submission" date="2007-01" db="EMBL/GenBank/DDBJ databases">
        <title>The Genome Sequence of Puccinia graminis f. sp. tritici Strain CRL 75-36-700-3.</title>
        <authorList>
            <consortium name="The Broad Institute Genome Sequencing Platform"/>
            <person name="Birren B."/>
            <person name="Lander E."/>
            <person name="Galagan J."/>
            <person name="Nusbaum C."/>
            <person name="Devon K."/>
            <person name="Cuomo C."/>
            <person name="Jaffe D."/>
            <person name="Butler J."/>
            <person name="Alvarez P."/>
            <person name="Gnerre S."/>
            <person name="Grabherr M."/>
            <person name="Mauceli E."/>
            <person name="Brockman W."/>
            <person name="Young S."/>
            <person name="LaButti K."/>
            <person name="Sykes S."/>
            <person name="DeCaprio D."/>
            <person name="Crawford M."/>
            <person name="Koehrsen M."/>
            <person name="Engels R."/>
            <person name="Montgomery P."/>
            <person name="Pearson M."/>
            <person name="Howarth C."/>
            <person name="Larson L."/>
            <person name="White J."/>
            <person name="Zeng Q."/>
            <person name="Kodira C."/>
            <person name="Yandava C."/>
            <person name="Alvarado L."/>
            <person name="O'Leary S."/>
            <person name="Szabo L."/>
            <person name="Dean R."/>
            <person name="Schein J."/>
        </authorList>
    </citation>
    <scope>NUCLEOTIDE SEQUENCE</scope>
    <source>
        <strain>CRL 75-36-700-3</strain>
    </source>
</reference>
<evidence type="ECO:0000256" key="3">
    <source>
        <dbReference type="ARBA" id="ARBA00022723"/>
    </source>
</evidence>
<dbReference type="CDD" id="cd07331">
    <property type="entry name" value="M48C_Oma1_like"/>
    <property type="match status" value="1"/>
</dbReference>
<dbReference type="InParanoid" id="E3L401"/>
<gene>
    <name evidence="10" type="ORF">PGTG_17133</name>
</gene>
<dbReference type="GO" id="GO:0046872">
    <property type="term" value="F:metal ion binding"/>
    <property type="evidence" value="ECO:0007669"/>
    <property type="project" value="UniProtKB-KW"/>
</dbReference>
<dbReference type="Pfam" id="PF01435">
    <property type="entry name" value="Peptidase_M48"/>
    <property type="match status" value="1"/>
</dbReference>
<keyword evidence="8" id="KW-0472">Membrane</keyword>
<keyword evidence="6" id="KW-0482">Metalloprotease</keyword>
<protein>
    <recommendedName>
        <fullName evidence="9">Peptidase M48 domain-containing protein</fullName>
    </recommendedName>
</protein>
<keyword evidence="2" id="KW-0645">Protease</keyword>
<feature type="region of interest" description="Disordered" evidence="7">
    <location>
        <begin position="229"/>
        <end position="261"/>
    </location>
</feature>
<evidence type="ECO:0000313" key="10">
    <source>
        <dbReference type="EMBL" id="EFP91276.2"/>
    </source>
</evidence>
<dbReference type="OrthoDB" id="7464992at2759"/>
<keyword evidence="3" id="KW-0479">Metal-binding</keyword>
<evidence type="ECO:0000256" key="2">
    <source>
        <dbReference type="ARBA" id="ARBA00022670"/>
    </source>
</evidence>
<comment type="cofactor">
    <cofactor evidence="1">
        <name>Zn(2+)</name>
        <dbReference type="ChEBI" id="CHEBI:29105"/>
    </cofactor>
</comment>
<keyword evidence="5" id="KW-0862">Zinc</keyword>
<name>E3L401_PUCGT</name>
<feature type="domain" description="Peptidase M48" evidence="9">
    <location>
        <begin position="264"/>
        <end position="423"/>
    </location>
</feature>
<proteinExistence type="predicted"/>
<feature type="compositionally biased region" description="Low complexity" evidence="7">
    <location>
        <begin position="21"/>
        <end position="31"/>
    </location>
</feature>
<dbReference type="HOGENOM" id="CLU_029002_1_0_1"/>
<organism evidence="10 11">
    <name type="scientific">Puccinia graminis f. sp. tritici (strain CRL 75-36-700-3 / race SCCL)</name>
    <name type="common">Black stem rust fungus</name>
    <dbReference type="NCBI Taxonomy" id="418459"/>
    <lineage>
        <taxon>Eukaryota</taxon>
        <taxon>Fungi</taxon>
        <taxon>Dikarya</taxon>
        <taxon>Basidiomycota</taxon>
        <taxon>Pucciniomycotina</taxon>
        <taxon>Pucciniomycetes</taxon>
        <taxon>Pucciniales</taxon>
        <taxon>Pucciniaceae</taxon>
        <taxon>Puccinia</taxon>
    </lineage>
</organism>
<keyword evidence="11" id="KW-1185">Reference proteome</keyword>
<dbReference type="EMBL" id="DS178344">
    <property type="protein sequence ID" value="EFP91276.2"/>
    <property type="molecule type" value="Genomic_DNA"/>
</dbReference>
<sequence>MHLQKKEGVCPGGFPVSEADSSGSSILSGLSRQPATPHLVISRKPPRNNPPSTTINQTTSSNPAETEDPLKQKDLTVYPRTISRHTKHQSSNFGNFTILRGFNTTRLNQAVYRRFGDDQNNKPTWSLTPSSNGKYRRWSKNQNFYGLPSWIWLVGAGGGVYYVTHLEKVELTGRWRFMDTSIEAEIATGEQVYMQTLAQFRSKLLPPTHPTSRFISGVAQKIIHASELPSHPDRSIDHFSNSSPELGDWASPGSPNSSNPGPVSDWKIHVIDEPKIQNAFVIPGGKIFVFTGILPICQNEAGLATVLGHEVAHQVLRHPAERMSSMKVIFLLTTMLSIVGLDPGICRAVVTLLMTLPNSRRSEVEADQIGLNIMASACYDPREAIGVWKRMDQHDRSSRITRKATEFLQTHPTHDRRIEKIISWLPEAQTHLDRNCGFTNKAFQQYNRWNP</sequence>
<dbReference type="InterPro" id="IPR001915">
    <property type="entry name" value="Peptidase_M48"/>
</dbReference>
<feature type="compositionally biased region" description="Polar residues" evidence="7">
    <location>
        <begin position="50"/>
        <end position="64"/>
    </location>
</feature>
<dbReference type="eggNOG" id="KOG2661">
    <property type="taxonomic scope" value="Eukaryota"/>
</dbReference>
<feature type="compositionally biased region" description="Low complexity" evidence="7">
    <location>
        <begin position="251"/>
        <end position="261"/>
    </location>
</feature>
<dbReference type="PANTHER" id="PTHR22726:SF1">
    <property type="entry name" value="METALLOENDOPEPTIDASE OMA1, MITOCHONDRIAL"/>
    <property type="match status" value="1"/>
</dbReference>